<dbReference type="Proteomes" id="UP000271974">
    <property type="component" value="Unassembled WGS sequence"/>
</dbReference>
<accession>A0A433T5J5</accession>
<sequence>MGDSSTPVFDCGKVRPDPRHLNWVLPSPKRGMQATLHTGVPRRLLPTDICHDAEEYLATARRILHRQRMVNRMLPRFNRAKSANYAILLKEIHEAESSQIDHAHLPKFSKSVEAYQIPVFPGRRYTPSDVDKIVERLSTYDPMKIPESKGHHIKFEAPVLYKKKYTEEQLDSIVTRLAAYNPDTCPAESKGNPPVALPEPHRRSMSKVKRCTSQEVQEIVERLSAFDPSKWPPGSRSGVKGI</sequence>
<comment type="caution">
    <text evidence="2">The sequence shown here is derived from an EMBL/GenBank/DDBJ whole genome shotgun (WGS) entry which is preliminary data.</text>
</comment>
<keyword evidence="3" id="KW-1185">Reference proteome</keyword>
<name>A0A433T5J5_ELYCH</name>
<dbReference type="OrthoDB" id="6085853at2759"/>
<evidence type="ECO:0000256" key="1">
    <source>
        <dbReference type="SAM" id="MobiDB-lite"/>
    </source>
</evidence>
<evidence type="ECO:0000313" key="3">
    <source>
        <dbReference type="Proteomes" id="UP000271974"/>
    </source>
</evidence>
<dbReference type="EMBL" id="RQTK01000636">
    <property type="protein sequence ID" value="RUS76786.1"/>
    <property type="molecule type" value="Genomic_DNA"/>
</dbReference>
<proteinExistence type="predicted"/>
<dbReference type="AlphaFoldDB" id="A0A433T5J5"/>
<organism evidence="2 3">
    <name type="scientific">Elysia chlorotica</name>
    <name type="common">Eastern emerald elysia</name>
    <name type="synonym">Sea slug</name>
    <dbReference type="NCBI Taxonomy" id="188477"/>
    <lineage>
        <taxon>Eukaryota</taxon>
        <taxon>Metazoa</taxon>
        <taxon>Spiralia</taxon>
        <taxon>Lophotrochozoa</taxon>
        <taxon>Mollusca</taxon>
        <taxon>Gastropoda</taxon>
        <taxon>Heterobranchia</taxon>
        <taxon>Euthyneura</taxon>
        <taxon>Panpulmonata</taxon>
        <taxon>Sacoglossa</taxon>
        <taxon>Placobranchoidea</taxon>
        <taxon>Plakobranchidae</taxon>
        <taxon>Elysia</taxon>
    </lineage>
</organism>
<reference evidence="2 3" key="1">
    <citation type="submission" date="2019-01" db="EMBL/GenBank/DDBJ databases">
        <title>A draft genome assembly of the solar-powered sea slug Elysia chlorotica.</title>
        <authorList>
            <person name="Cai H."/>
            <person name="Li Q."/>
            <person name="Fang X."/>
            <person name="Li J."/>
            <person name="Curtis N.E."/>
            <person name="Altenburger A."/>
            <person name="Shibata T."/>
            <person name="Feng M."/>
            <person name="Maeda T."/>
            <person name="Schwartz J.A."/>
            <person name="Shigenobu S."/>
            <person name="Lundholm N."/>
            <person name="Nishiyama T."/>
            <person name="Yang H."/>
            <person name="Hasebe M."/>
            <person name="Li S."/>
            <person name="Pierce S.K."/>
            <person name="Wang J."/>
        </authorList>
    </citation>
    <scope>NUCLEOTIDE SEQUENCE [LARGE SCALE GENOMIC DNA]</scope>
    <source>
        <strain evidence="2">EC2010</strain>
        <tissue evidence="2">Whole organism of an adult</tissue>
    </source>
</reference>
<protein>
    <submittedName>
        <fullName evidence="2">Uncharacterized protein</fullName>
    </submittedName>
</protein>
<evidence type="ECO:0000313" key="2">
    <source>
        <dbReference type="EMBL" id="RUS76786.1"/>
    </source>
</evidence>
<feature type="region of interest" description="Disordered" evidence="1">
    <location>
        <begin position="184"/>
        <end position="210"/>
    </location>
</feature>
<gene>
    <name evidence="2" type="ORF">EGW08_015463</name>
</gene>